<reference evidence="2 3" key="1">
    <citation type="submission" date="2019-03" db="EMBL/GenBank/DDBJ databases">
        <title>Single cell metagenomics reveals metabolic interactions within the superorganism composed of flagellate Streblomastix strix and complex community of Bacteroidetes bacteria on its surface.</title>
        <authorList>
            <person name="Treitli S.C."/>
            <person name="Kolisko M."/>
            <person name="Husnik F."/>
            <person name="Keeling P."/>
            <person name="Hampl V."/>
        </authorList>
    </citation>
    <scope>NUCLEOTIDE SEQUENCE [LARGE SCALE GENOMIC DNA]</scope>
    <source>
        <strain evidence="2">ST1C</strain>
    </source>
</reference>
<organism evidence="2 3">
    <name type="scientific">Streblomastix strix</name>
    <dbReference type="NCBI Taxonomy" id="222440"/>
    <lineage>
        <taxon>Eukaryota</taxon>
        <taxon>Metamonada</taxon>
        <taxon>Preaxostyla</taxon>
        <taxon>Oxymonadida</taxon>
        <taxon>Streblomastigidae</taxon>
        <taxon>Streblomastix</taxon>
    </lineage>
</organism>
<dbReference type="InterPro" id="IPR036397">
    <property type="entry name" value="RNaseH_sf"/>
</dbReference>
<protein>
    <recommendedName>
        <fullName evidence="1">DDE-1 domain-containing protein</fullName>
    </recommendedName>
</protein>
<dbReference type="Gene3D" id="3.30.420.10">
    <property type="entry name" value="Ribonuclease H-like superfamily/Ribonuclease H"/>
    <property type="match status" value="1"/>
</dbReference>
<dbReference type="OrthoDB" id="10035668at2759"/>
<dbReference type="Pfam" id="PF03184">
    <property type="entry name" value="DDE_1"/>
    <property type="match status" value="1"/>
</dbReference>
<dbReference type="InterPro" id="IPR004875">
    <property type="entry name" value="DDE_SF_endonuclease_dom"/>
</dbReference>
<sequence>MIIRSQIIKIHWLELLGSEVIPCNGKLAKRQSMSNDEIRSLISKIMTRRKVQLVKQFVTSVMSVSLAERVTQFARNLPNHLKQNDAKKIILKIDIRNPKTFKELIHQADEEIRKIFKKKGSQKILSTEFNLCKRTVSAYLKPGKPGFWRERMFSNELEKEIVAEIKRKRIIYEPFSMNELLEWISENQCCKPLTKCFYRRFKKKHEDELKEAKDAIVGVHPAFFYNIDEEGHTELSNDRSKTVNVTKECKTSQLFYKINRSYPHVTGMSCIALQQKSVLSLICLPGKRQLVRTYPPGLTKGTELQVVVTPKSYVNTDTLEKYVDESFIPFIEQRREKMHMPNAPDSMLCDNHGPHVADEIYAKLAASNIKLLTVPPHSTQVTQPLDLVTLSAVKGNLPRRKGAHMPKSKIEKVKLMYYVLEKHITSSTNESAFRKAGYQATTEKRSKR</sequence>
<evidence type="ECO:0000259" key="1">
    <source>
        <dbReference type="Pfam" id="PF03184"/>
    </source>
</evidence>
<dbReference type="AlphaFoldDB" id="A0A5J4VTB2"/>
<accession>A0A5J4VTB2</accession>
<gene>
    <name evidence="2" type="ORF">EZS28_018622</name>
</gene>
<feature type="domain" description="DDE-1" evidence="1">
    <location>
        <begin position="297"/>
        <end position="396"/>
    </location>
</feature>
<comment type="caution">
    <text evidence="2">The sequence shown here is derived from an EMBL/GenBank/DDBJ whole genome shotgun (WGS) entry which is preliminary data.</text>
</comment>
<evidence type="ECO:0000313" key="3">
    <source>
        <dbReference type="Proteomes" id="UP000324800"/>
    </source>
</evidence>
<name>A0A5J4VTB2_9EUKA</name>
<evidence type="ECO:0000313" key="2">
    <source>
        <dbReference type="EMBL" id="KAA6385851.1"/>
    </source>
</evidence>
<proteinExistence type="predicted"/>
<dbReference type="Proteomes" id="UP000324800">
    <property type="component" value="Unassembled WGS sequence"/>
</dbReference>
<dbReference type="GO" id="GO:0003676">
    <property type="term" value="F:nucleic acid binding"/>
    <property type="evidence" value="ECO:0007669"/>
    <property type="project" value="InterPro"/>
</dbReference>
<dbReference type="EMBL" id="SNRW01005074">
    <property type="protein sequence ID" value="KAA6385851.1"/>
    <property type="molecule type" value="Genomic_DNA"/>
</dbReference>